<proteinExistence type="predicted"/>
<dbReference type="EMBL" id="PHHC01000108">
    <property type="protein sequence ID" value="PPE03370.1"/>
    <property type="molecule type" value="Genomic_DNA"/>
</dbReference>
<dbReference type="GO" id="GO:0005886">
    <property type="term" value="C:plasma membrane"/>
    <property type="evidence" value="ECO:0007669"/>
    <property type="project" value="UniProtKB-SubCell"/>
</dbReference>
<feature type="transmembrane region" description="Helical" evidence="8">
    <location>
        <begin position="61"/>
        <end position="85"/>
    </location>
</feature>
<keyword evidence="4 8" id="KW-0812">Transmembrane</keyword>
<comment type="subcellular location">
    <subcellularLocation>
        <location evidence="1">Cell membrane</location>
        <topology evidence="1">Multi-pass membrane protein</topology>
    </subcellularLocation>
</comment>
<feature type="transmembrane region" description="Helical" evidence="8">
    <location>
        <begin position="296"/>
        <end position="314"/>
    </location>
</feature>
<keyword evidence="2" id="KW-0813">Transport</keyword>
<feature type="transmembrane region" description="Helical" evidence="8">
    <location>
        <begin position="124"/>
        <end position="143"/>
    </location>
</feature>
<evidence type="ECO:0000256" key="6">
    <source>
        <dbReference type="ARBA" id="ARBA00023065"/>
    </source>
</evidence>
<accession>A0A2S5R7U0</accession>
<evidence type="ECO:0000256" key="1">
    <source>
        <dbReference type="ARBA" id="ARBA00004651"/>
    </source>
</evidence>
<feature type="transmembrane region" description="Helical" evidence="8">
    <location>
        <begin position="97"/>
        <end position="118"/>
    </location>
</feature>
<feature type="transmembrane region" description="Helical" evidence="8">
    <location>
        <begin position="466"/>
        <end position="490"/>
    </location>
</feature>
<evidence type="ECO:0000256" key="5">
    <source>
        <dbReference type="ARBA" id="ARBA00022989"/>
    </source>
</evidence>
<evidence type="ECO:0000256" key="3">
    <source>
        <dbReference type="ARBA" id="ARBA00022475"/>
    </source>
</evidence>
<protein>
    <submittedName>
        <fullName evidence="9">Trk system potassium uptake protein TrkH</fullName>
    </submittedName>
</protein>
<sequence>MRRYFKSVLSTIEQILAYQIPWKNYEKSLWVISSISWMLILLSACFFLIFTFFYFYNQKEILEIFPVCGSGCLFLGGLGVLAFPSPRLSGICAGEKALTTLFIWGIVAVIISIPIYVHSPKKEFSAALFEGVSCLTTTGISLISEKAPLPAMIEFWRVFVQWMGGIGIVLLSFTLIPALKLNSNLIVFSEFSQRLQKTTPRTQTVAMHIISLYLGVTLVLTLLLWMAGALPFQTCLHYSMSCISTGGIQSYHYPLTTLSLYEKIILISGMILGALPFLGLLQGIFCPKTFFKDTQIRGYFILCGISVFVISTHRHLTFDYLFNVISCITSTGFPCATALNSISSLWCLFLILLGGCSGSSAGGFKLFRIQLLYYISKNKILKTFRPKHLASVYYNGEPVQQEDVALLLTSVFLYGAGYIGVTFAFSVLGYTPKIACLLSCGLITNSGGAAHSISTYIENFSFIEQWISICSMLLGRLEAVMILGILSIVFKIRRGMQFI</sequence>
<evidence type="ECO:0000256" key="4">
    <source>
        <dbReference type="ARBA" id="ARBA00022692"/>
    </source>
</evidence>
<feature type="transmembrane region" description="Helical" evidence="8">
    <location>
        <begin position="29"/>
        <end position="55"/>
    </location>
</feature>
<dbReference type="GO" id="GO:0008324">
    <property type="term" value="F:monoatomic cation transmembrane transporter activity"/>
    <property type="evidence" value="ECO:0007669"/>
    <property type="project" value="InterPro"/>
</dbReference>
<feature type="transmembrane region" description="Helical" evidence="8">
    <location>
        <begin position="404"/>
        <end position="428"/>
    </location>
</feature>
<organism evidence="9 10">
    <name type="scientific">Holospora curviuscula</name>
    <dbReference type="NCBI Taxonomy" id="1082868"/>
    <lineage>
        <taxon>Bacteria</taxon>
        <taxon>Pseudomonadati</taxon>
        <taxon>Pseudomonadota</taxon>
        <taxon>Alphaproteobacteria</taxon>
        <taxon>Holosporales</taxon>
        <taxon>Holosporaceae</taxon>
        <taxon>Holospora</taxon>
    </lineage>
</organism>
<dbReference type="RefSeq" id="WP_165780801.1">
    <property type="nucleotide sequence ID" value="NZ_PHHC01000108.1"/>
</dbReference>
<feature type="transmembrane region" description="Helical" evidence="8">
    <location>
        <begin position="346"/>
        <end position="367"/>
    </location>
</feature>
<feature type="transmembrane region" description="Helical" evidence="8">
    <location>
        <begin position="264"/>
        <end position="284"/>
    </location>
</feature>
<evidence type="ECO:0000313" key="9">
    <source>
        <dbReference type="EMBL" id="PPE03370.1"/>
    </source>
</evidence>
<dbReference type="PANTHER" id="PTHR32024:SF3">
    <property type="entry name" value="TRK SYSTEM POTASSIUM UPTAKE PROTEIN"/>
    <property type="match status" value="1"/>
</dbReference>
<dbReference type="GO" id="GO:0030001">
    <property type="term" value="P:metal ion transport"/>
    <property type="evidence" value="ECO:0007669"/>
    <property type="project" value="UniProtKB-ARBA"/>
</dbReference>
<dbReference type="Proteomes" id="UP000239425">
    <property type="component" value="Unassembled WGS sequence"/>
</dbReference>
<keyword evidence="3" id="KW-1003">Cell membrane</keyword>
<keyword evidence="6" id="KW-0406">Ion transport</keyword>
<evidence type="ECO:0000256" key="2">
    <source>
        <dbReference type="ARBA" id="ARBA00022448"/>
    </source>
</evidence>
<keyword evidence="10" id="KW-1185">Reference proteome</keyword>
<keyword evidence="5 8" id="KW-1133">Transmembrane helix</keyword>
<reference evidence="9 10" key="1">
    <citation type="submission" date="2017-11" db="EMBL/GenBank/DDBJ databases">
        <title>Comparative genomic analysis of Holospora spp., intranuclear symbionts of paramecia.</title>
        <authorList>
            <person name="Garushyants S.K."/>
            <person name="Beliavskaya A."/>
            <person name="Malko D.B."/>
            <person name="Logacheva M.D."/>
            <person name="Rautian M.S."/>
            <person name="Gelfand M.S."/>
        </authorList>
    </citation>
    <scope>NUCLEOTIDE SEQUENCE [LARGE SCALE GENOMIC DNA]</scope>
    <source>
        <strain evidence="10">02AZ16</strain>
    </source>
</reference>
<name>A0A2S5R7U0_9PROT</name>
<evidence type="ECO:0000256" key="8">
    <source>
        <dbReference type="SAM" id="Phobius"/>
    </source>
</evidence>
<keyword evidence="7 8" id="KW-0472">Membrane</keyword>
<dbReference type="PANTHER" id="PTHR32024">
    <property type="entry name" value="TRK SYSTEM POTASSIUM UPTAKE PROTEIN TRKG-RELATED"/>
    <property type="match status" value="1"/>
</dbReference>
<feature type="transmembrane region" description="Helical" evidence="8">
    <location>
        <begin position="205"/>
        <end position="228"/>
    </location>
</feature>
<dbReference type="InterPro" id="IPR003445">
    <property type="entry name" value="Cat_transpt"/>
</dbReference>
<dbReference type="Pfam" id="PF02386">
    <property type="entry name" value="TrkH"/>
    <property type="match status" value="1"/>
</dbReference>
<comment type="caution">
    <text evidence="9">The sequence shown here is derived from an EMBL/GenBank/DDBJ whole genome shotgun (WGS) entry which is preliminary data.</text>
</comment>
<gene>
    <name evidence="9" type="ORF">HCUR_01203</name>
</gene>
<evidence type="ECO:0000256" key="7">
    <source>
        <dbReference type="ARBA" id="ARBA00023136"/>
    </source>
</evidence>
<feature type="transmembrane region" description="Helical" evidence="8">
    <location>
        <begin position="155"/>
        <end position="179"/>
    </location>
</feature>
<dbReference type="AlphaFoldDB" id="A0A2S5R7U0"/>
<evidence type="ECO:0000313" key="10">
    <source>
        <dbReference type="Proteomes" id="UP000239425"/>
    </source>
</evidence>